<evidence type="ECO:0000256" key="1">
    <source>
        <dbReference type="SAM" id="MobiDB-lite"/>
    </source>
</evidence>
<name>A0A8H5M2G0_9AGAR</name>
<feature type="compositionally biased region" description="Low complexity" evidence="1">
    <location>
        <begin position="1"/>
        <end position="17"/>
    </location>
</feature>
<protein>
    <submittedName>
        <fullName evidence="2">Uncharacterized protein</fullName>
    </submittedName>
</protein>
<dbReference type="AlphaFoldDB" id="A0A8H5M2G0"/>
<dbReference type="OrthoDB" id="3051727at2759"/>
<organism evidence="2 3">
    <name type="scientific">Tricholomella constricta</name>
    <dbReference type="NCBI Taxonomy" id="117010"/>
    <lineage>
        <taxon>Eukaryota</taxon>
        <taxon>Fungi</taxon>
        <taxon>Dikarya</taxon>
        <taxon>Basidiomycota</taxon>
        <taxon>Agaricomycotina</taxon>
        <taxon>Agaricomycetes</taxon>
        <taxon>Agaricomycetidae</taxon>
        <taxon>Agaricales</taxon>
        <taxon>Tricholomatineae</taxon>
        <taxon>Lyophyllaceae</taxon>
        <taxon>Tricholomella</taxon>
    </lineage>
</organism>
<accession>A0A8H5M2G0</accession>
<keyword evidence="3" id="KW-1185">Reference proteome</keyword>
<sequence>MYNSLYSTRLSRLSSRRGPPPSSAQVLRAAATAISTLSEAGVTHACFVGGMACKLFGNARDPNVSTRVLADQAPSSALNFGFPTYQDIDILCLTTEWEQEALKRKLVSLNSSFYLVAARSPLATYKVLWFRFADTDSCVKVDLLFPGVLGIPSIPASSITTANAHKLPCAPFALVLLLKLQAWVHHGEALEYRFRQKQLMDARDITLLLPIACSMNIRPCATGTLPKAFLELSAGRAEKFVRHAPSSRPFWELLRLIKTEKKAVEGAEGSSRPLGAAKEPAKAAPAVVNGLYSGMQGSAVLLRKAEDARRVSPQSRLDLIAAFERSTINSM</sequence>
<feature type="region of interest" description="Disordered" evidence="1">
    <location>
        <begin position="1"/>
        <end position="22"/>
    </location>
</feature>
<dbReference type="EMBL" id="JAACJP010000019">
    <property type="protein sequence ID" value="KAF5378458.1"/>
    <property type="molecule type" value="Genomic_DNA"/>
</dbReference>
<proteinExistence type="predicted"/>
<comment type="caution">
    <text evidence="2">The sequence shown here is derived from an EMBL/GenBank/DDBJ whole genome shotgun (WGS) entry which is preliminary data.</text>
</comment>
<dbReference type="Proteomes" id="UP000565441">
    <property type="component" value="Unassembled WGS sequence"/>
</dbReference>
<gene>
    <name evidence="2" type="ORF">D9615_007060</name>
</gene>
<reference evidence="2 3" key="1">
    <citation type="journal article" date="2020" name="ISME J.">
        <title>Uncovering the hidden diversity of litter-decomposition mechanisms in mushroom-forming fungi.</title>
        <authorList>
            <person name="Floudas D."/>
            <person name="Bentzer J."/>
            <person name="Ahren D."/>
            <person name="Johansson T."/>
            <person name="Persson P."/>
            <person name="Tunlid A."/>
        </authorList>
    </citation>
    <scope>NUCLEOTIDE SEQUENCE [LARGE SCALE GENOMIC DNA]</scope>
    <source>
        <strain evidence="2 3">CBS 661.87</strain>
    </source>
</reference>
<evidence type="ECO:0000313" key="3">
    <source>
        <dbReference type="Proteomes" id="UP000565441"/>
    </source>
</evidence>
<evidence type="ECO:0000313" key="2">
    <source>
        <dbReference type="EMBL" id="KAF5378458.1"/>
    </source>
</evidence>